<dbReference type="OrthoDB" id="18821at10239"/>
<evidence type="ECO:0000313" key="1">
    <source>
        <dbReference type="EMBL" id="AAK85608.1"/>
    </source>
</evidence>
<dbReference type="GeneID" id="1727382"/>
<keyword evidence="2" id="KW-1185">Reference proteome</keyword>
<organismHost>
    <name type="scientific">Lepidoptera</name>
    <name type="common">moths &amp; butterflies</name>
    <dbReference type="NCBI Taxonomy" id="7088"/>
</organismHost>
<evidence type="ECO:0000313" key="2">
    <source>
        <dbReference type="Proteomes" id="UP000203221"/>
    </source>
</evidence>
<reference evidence="1 2" key="1">
    <citation type="journal article" date="2002" name="J. Gen. Virol.">
        <title>Whole genome analysis of the Epiphyas postvittana nucleopolyhedrovirus.</title>
        <authorList>
            <person name="Hyink O."/>
            <person name="Dellow R.A."/>
            <person name="Olsen M.J."/>
            <person name="Caradoc-Davies K.M.B."/>
            <person name="Drake K."/>
            <person name="Herniou E.A."/>
            <person name="Cory J.S."/>
            <person name="O'Reilly D.R."/>
            <person name="Ward V.K."/>
        </authorList>
    </citation>
    <scope>NUCLEOTIDE SEQUENCE [LARGE SCALE GENOMIC DNA]</scope>
</reference>
<dbReference type="EMBL" id="AY043265">
    <property type="protein sequence ID" value="AAK85608.1"/>
    <property type="molecule type" value="Genomic_DNA"/>
</dbReference>
<dbReference type="InterPro" id="IPR035147">
    <property type="entry name" value="ETM"/>
</dbReference>
<dbReference type="RefSeq" id="NP_203213.1">
    <property type="nucleotide sequence ID" value="NC_003083.1"/>
</dbReference>
<dbReference type="Pfam" id="PF17577">
    <property type="entry name" value="ETM"/>
    <property type="match status" value="1"/>
</dbReference>
<sequence>MSLNDMDVLQNVRVKINKHYKCCSASFETPNTASFKFNRLQTNVLANNIEISGLRHQYECYAKMLIGNSVVYVQEHAVDGKIVIPVNGTVDYLTAVLKIGLQIINVNVYVTEDSSVYHGREKNLLLC</sequence>
<proteinExistence type="predicted"/>
<name>Q91GK7_NPVEP</name>
<protein>
    <submittedName>
        <fullName evidence="1">Uncharacterized protein</fullName>
    </submittedName>
</protein>
<accession>Q91GK7</accession>
<dbReference type="Proteomes" id="UP000203221">
    <property type="component" value="Segment"/>
</dbReference>
<organism evidence="1 2">
    <name type="scientific">Epiphyas postvittana nucleopolyhedrovirus</name>
    <name type="common">EppoMNPV</name>
    <dbReference type="NCBI Taxonomy" id="70600"/>
    <lineage>
        <taxon>Viruses</taxon>
        <taxon>Viruses incertae sedis</taxon>
        <taxon>Naldaviricetes</taxon>
        <taxon>Lefavirales</taxon>
        <taxon>Baculoviridae</taxon>
        <taxon>Alphabaculovirus</taxon>
        <taxon>Alphabaculovirus eppostvittanae</taxon>
    </lineage>
</organism>
<dbReference type="KEGG" id="vg:1727382"/>